<reference evidence="1 2" key="1">
    <citation type="journal article" date="2015" name="Stand. Genomic Sci.">
        <title>Complete genome sequence of and proposal of Thermofilum uzonense sp. nov. a novel hyperthermophilic crenarchaeon and emended description of the genus Thermofilum.</title>
        <authorList>
            <person name="Toshchakov S.V."/>
            <person name="Korzhenkov A.A."/>
            <person name="Samarov N.I."/>
            <person name="Mazunin I.O."/>
            <person name="Mozhey O.I."/>
            <person name="Shmyr I.S."/>
            <person name="Derbikova K.S."/>
            <person name="Taranov E.A."/>
            <person name="Dominova I.N."/>
            <person name="Bonch-Osmolovskaya E.A."/>
            <person name="Patrushev M.V."/>
            <person name="Podosokorskaya O.A."/>
            <person name="Kublanov I.V."/>
        </authorList>
    </citation>
    <scope>NUCLEOTIDE SEQUENCE [LARGE SCALE GENOMIC DNA]</scope>
    <source>
        <strain evidence="1 2">1807-2</strain>
    </source>
</reference>
<protein>
    <recommendedName>
        <fullName evidence="3">HTH marR-type domain-containing protein</fullName>
    </recommendedName>
</protein>
<dbReference type="SUPFAM" id="SSF46785">
    <property type="entry name" value="Winged helix' DNA-binding domain"/>
    <property type="match status" value="1"/>
</dbReference>
<name>A0A0F7FGR9_9CREN</name>
<dbReference type="STRING" id="1550241.MA03_02445"/>
<evidence type="ECO:0000313" key="2">
    <source>
        <dbReference type="Proteomes" id="UP000067434"/>
    </source>
</evidence>
<dbReference type="AlphaFoldDB" id="A0A0F7FGR9"/>
<proteinExistence type="predicted"/>
<evidence type="ECO:0000313" key="1">
    <source>
        <dbReference type="EMBL" id="AKG38358.1"/>
    </source>
</evidence>
<dbReference type="Gene3D" id="1.10.10.10">
    <property type="entry name" value="Winged helix-like DNA-binding domain superfamily/Winged helix DNA-binding domain"/>
    <property type="match status" value="1"/>
</dbReference>
<keyword evidence="2" id="KW-1185">Reference proteome</keyword>
<dbReference type="InterPro" id="IPR036390">
    <property type="entry name" value="WH_DNA-bd_sf"/>
</dbReference>
<evidence type="ECO:0008006" key="3">
    <source>
        <dbReference type="Google" id="ProtNLM"/>
    </source>
</evidence>
<sequence>MSEEEFEVLFEILRSPHISVNKLYQRMKGRISKARLIKILRNLNKEGFLKVERDPRHKQKLHLRVSEDVERLAGSLMGALSTLRDTSVANQIESLLNTYHELASRVTRPELRDFLRSLIKRQVDSLITNIL</sequence>
<dbReference type="GeneID" id="25401054"/>
<dbReference type="Proteomes" id="UP000067434">
    <property type="component" value="Chromosome"/>
</dbReference>
<organism evidence="1 2">
    <name type="scientific">Infirmifilum uzonense</name>
    <dbReference type="NCBI Taxonomy" id="1550241"/>
    <lineage>
        <taxon>Archaea</taxon>
        <taxon>Thermoproteota</taxon>
        <taxon>Thermoprotei</taxon>
        <taxon>Thermofilales</taxon>
        <taxon>Thermofilaceae</taxon>
        <taxon>Infirmifilum</taxon>
    </lineage>
</organism>
<gene>
    <name evidence="1" type="ORF">MA03_02445</name>
</gene>
<dbReference type="PATRIC" id="fig|1550241.5.peg.502"/>
<dbReference type="RefSeq" id="WP_052883751.1">
    <property type="nucleotide sequence ID" value="NZ_CP009961.1"/>
</dbReference>
<dbReference type="KEGG" id="thf:MA03_02445"/>
<dbReference type="EMBL" id="CP009961">
    <property type="protein sequence ID" value="AKG38358.1"/>
    <property type="molecule type" value="Genomic_DNA"/>
</dbReference>
<dbReference type="InterPro" id="IPR036388">
    <property type="entry name" value="WH-like_DNA-bd_sf"/>
</dbReference>
<accession>A0A0F7FGR9</accession>
<dbReference type="HOGENOM" id="CLU_1922910_0_0_2"/>